<dbReference type="RefSeq" id="WP_054403374.1">
    <property type="nucleotide sequence ID" value="NZ_LIUT01000001.1"/>
</dbReference>
<evidence type="ECO:0000259" key="2">
    <source>
        <dbReference type="Pfam" id="PF10335"/>
    </source>
</evidence>
<evidence type="ECO:0000313" key="4">
    <source>
        <dbReference type="Proteomes" id="UP000036932"/>
    </source>
</evidence>
<protein>
    <submittedName>
        <fullName evidence="3">Signal transduction protein</fullName>
    </submittedName>
</protein>
<proteinExistence type="predicted"/>
<dbReference type="OrthoDB" id="9810963at2"/>
<dbReference type="GO" id="GO:0008773">
    <property type="term" value="F:[protein-PII] uridylyltransferase activity"/>
    <property type="evidence" value="ECO:0007669"/>
    <property type="project" value="InterPro"/>
</dbReference>
<keyword evidence="4" id="KW-1185">Reference proteome</keyword>
<accession>A0A0M1P7J5</accession>
<dbReference type="EMBL" id="LIUT01000001">
    <property type="protein sequence ID" value="KOR90441.1"/>
    <property type="molecule type" value="Genomic_DNA"/>
</dbReference>
<dbReference type="AlphaFoldDB" id="A0A0M1P7J5"/>
<feature type="domain" description="DUF294" evidence="2">
    <location>
        <begin position="212"/>
        <end position="348"/>
    </location>
</feature>
<feature type="domain" description="Protein-PII uridylyltransferase N-terminal" evidence="1">
    <location>
        <begin position="41"/>
        <end position="168"/>
    </location>
</feature>
<dbReference type="Pfam" id="PF03445">
    <property type="entry name" value="DUF294"/>
    <property type="match status" value="1"/>
</dbReference>
<evidence type="ECO:0000259" key="1">
    <source>
        <dbReference type="Pfam" id="PF03445"/>
    </source>
</evidence>
<sequence length="359" mass="41336">MKPQKSEHEFPLLSEIRNASNAQQLRDQRIACQDQLIDMRSELELREWIALINVMHDVIGERAAAICEQDMWKAGFGRPPACYAFVAFGSSGRQEATLWSDQDNGLIIGDELKEESHPYFREFGLRLANLLEYAGYPKCPGKVMCSEPLWSQRLGDWKHQISKWCEDQQWEPIRYFVIASDLRHIAGDSELSEAWVDHFRCSVKLHPDIGHAVLRNTVNHKATLNVMGRIVTERFGEHAGDFDVKYGIYIPLVNSIRTLALQRGIIETSTQKRMEKVLLLEEGSLLLESVDRAWLTGLRLRNDTPARIENGILVSSSYIPRELFNNKTVQYELRDTLAVVRRLHRALLREQRLAARRDS</sequence>
<dbReference type="CDD" id="cd05401">
    <property type="entry name" value="NT_GlnE_GlnD_like"/>
    <property type="match status" value="1"/>
</dbReference>
<dbReference type="InterPro" id="IPR018821">
    <property type="entry name" value="DUF294_put_nucleoTrafse_sb-bd"/>
</dbReference>
<reference evidence="4" key="1">
    <citation type="submission" date="2015-08" db="EMBL/GenBank/DDBJ databases">
        <title>Genome sequencing project for genomic taxonomy and phylogenomics of Bacillus-like bacteria.</title>
        <authorList>
            <person name="Liu B."/>
            <person name="Wang J."/>
            <person name="Zhu Y."/>
            <person name="Liu G."/>
            <person name="Chen Q."/>
            <person name="Chen Z."/>
            <person name="Lan J."/>
            <person name="Che J."/>
            <person name="Ge C."/>
            <person name="Shi H."/>
            <person name="Pan Z."/>
            <person name="Liu X."/>
        </authorList>
    </citation>
    <scope>NUCLEOTIDE SEQUENCE [LARGE SCALE GENOMIC DNA]</scope>
    <source>
        <strain evidence="4">FJAT-22460</strain>
    </source>
</reference>
<name>A0A0M1P7J5_9BACL</name>
<comment type="caution">
    <text evidence="3">The sequence shown here is derived from an EMBL/GenBank/DDBJ whole genome shotgun (WGS) entry which is preliminary data.</text>
</comment>
<dbReference type="InterPro" id="IPR005105">
    <property type="entry name" value="GlnD_Uridyltrans_N"/>
</dbReference>
<gene>
    <name evidence="3" type="ORF">AM231_15785</name>
</gene>
<evidence type="ECO:0000313" key="3">
    <source>
        <dbReference type="EMBL" id="KOR90441.1"/>
    </source>
</evidence>
<organism evidence="3 4">
    <name type="scientific">Paenibacillus solani</name>
    <dbReference type="NCBI Taxonomy" id="1705565"/>
    <lineage>
        <taxon>Bacteria</taxon>
        <taxon>Bacillati</taxon>
        <taxon>Bacillota</taxon>
        <taxon>Bacilli</taxon>
        <taxon>Bacillales</taxon>
        <taxon>Paenibacillaceae</taxon>
        <taxon>Paenibacillus</taxon>
    </lineage>
</organism>
<dbReference type="PATRIC" id="fig|1705565.3.peg.5238"/>
<dbReference type="Proteomes" id="UP000036932">
    <property type="component" value="Unassembled WGS sequence"/>
</dbReference>
<dbReference type="Pfam" id="PF10335">
    <property type="entry name" value="DUF294_C"/>
    <property type="match status" value="1"/>
</dbReference>